<accession>A0A410JUK0</accession>
<feature type="transmembrane region" description="Helical" evidence="1">
    <location>
        <begin position="30"/>
        <end position="47"/>
    </location>
</feature>
<name>A0A410JUK0_9BACT</name>
<keyword evidence="1" id="KW-0472">Membrane</keyword>
<sequence>MLYYILAVIAGLIPSLFLPEGYLGHVRRHLFTFSLVGLLFFMGVNLGKDPHILEKLADYGLTSFIISVFVIVFSVAFVLLFVRLFGKKEC</sequence>
<keyword evidence="3" id="KW-1185">Reference proteome</keyword>
<proteinExistence type="predicted"/>
<dbReference type="KEGG" id="gtl:EP073_00115"/>
<gene>
    <name evidence="2" type="ORF">EP073_00115</name>
</gene>
<evidence type="ECO:0000256" key="1">
    <source>
        <dbReference type="SAM" id="Phobius"/>
    </source>
</evidence>
<dbReference type="InterPro" id="IPR005642">
    <property type="entry name" value="LysO"/>
</dbReference>
<dbReference type="AlphaFoldDB" id="A0A410JUK0"/>
<dbReference type="EMBL" id="CP035108">
    <property type="protein sequence ID" value="QAR31863.1"/>
    <property type="molecule type" value="Genomic_DNA"/>
</dbReference>
<organism evidence="2 3">
    <name type="scientific">Geovibrio thiophilus</name>
    <dbReference type="NCBI Taxonomy" id="139438"/>
    <lineage>
        <taxon>Bacteria</taxon>
        <taxon>Pseudomonadati</taxon>
        <taxon>Deferribacterota</taxon>
        <taxon>Deferribacteres</taxon>
        <taxon>Deferribacterales</taxon>
        <taxon>Geovibrionaceae</taxon>
        <taxon>Geovibrio</taxon>
    </lineage>
</organism>
<feature type="transmembrane region" description="Helical" evidence="1">
    <location>
        <begin position="6"/>
        <end position="23"/>
    </location>
</feature>
<keyword evidence="1" id="KW-0812">Transmembrane</keyword>
<keyword evidence="1" id="KW-1133">Transmembrane helix</keyword>
<evidence type="ECO:0000313" key="3">
    <source>
        <dbReference type="Proteomes" id="UP000287502"/>
    </source>
</evidence>
<feature type="transmembrane region" description="Helical" evidence="1">
    <location>
        <begin position="59"/>
        <end position="82"/>
    </location>
</feature>
<dbReference type="GO" id="GO:0015661">
    <property type="term" value="F:L-lysine efflux transmembrane transporter activity"/>
    <property type="evidence" value="ECO:0007669"/>
    <property type="project" value="InterPro"/>
</dbReference>
<dbReference type="RefSeq" id="WP_128465150.1">
    <property type="nucleotide sequence ID" value="NZ_CP035108.1"/>
</dbReference>
<reference evidence="2 3" key="1">
    <citation type="submission" date="2019-01" db="EMBL/GenBank/DDBJ databases">
        <title>Geovibrio thiophilus DSM 11263, complete genome.</title>
        <authorList>
            <person name="Spring S."/>
            <person name="Bunk B."/>
            <person name="Sproer C."/>
        </authorList>
    </citation>
    <scope>NUCLEOTIDE SEQUENCE [LARGE SCALE GENOMIC DNA]</scope>
    <source>
        <strain evidence="2 3">DSM 11263</strain>
    </source>
</reference>
<dbReference type="Proteomes" id="UP000287502">
    <property type="component" value="Chromosome"/>
</dbReference>
<evidence type="ECO:0000313" key="2">
    <source>
        <dbReference type="EMBL" id="QAR31863.1"/>
    </source>
</evidence>
<dbReference type="OrthoDB" id="9815220at2"/>
<dbReference type="Pfam" id="PF03956">
    <property type="entry name" value="Lys_export"/>
    <property type="match status" value="1"/>
</dbReference>
<protein>
    <submittedName>
        <fullName evidence="2">DUF340 domain-containing protein</fullName>
    </submittedName>
</protein>